<dbReference type="STRING" id="1150112.SAMN04487893_10153"/>
<evidence type="ECO:0000313" key="6">
    <source>
        <dbReference type="Proteomes" id="UP000243887"/>
    </source>
</evidence>
<dbReference type="InterPro" id="IPR009057">
    <property type="entry name" value="Homeodomain-like_sf"/>
</dbReference>
<evidence type="ECO:0000259" key="4">
    <source>
        <dbReference type="PROSITE" id="PS01124"/>
    </source>
</evidence>
<keyword evidence="1" id="KW-0805">Transcription regulation</keyword>
<evidence type="ECO:0000256" key="1">
    <source>
        <dbReference type="ARBA" id="ARBA00023015"/>
    </source>
</evidence>
<dbReference type="GO" id="GO:0043565">
    <property type="term" value="F:sequence-specific DNA binding"/>
    <property type="evidence" value="ECO:0007669"/>
    <property type="project" value="InterPro"/>
</dbReference>
<dbReference type="PANTHER" id="PTHR43280:SF2">
    <property type="entry name" value="HTH-TYPE TRANSCRIPTIONAL REGULATOR EXSA"/>
    <property type="match status" value="1"/>
</dbReference>
<dbReference type="EMBL" id="FORU01000001">
    <property type="protein sequence ID" value="SFI75514.1"/>
    <property type="molecule type" value="Genomic_DNA"/>
</dbReference>
<reference evidence="6" key="1">
    <citation type="submission" date="2016-10" db="EMBL/GenBank/DDBJ databases">
        <authorList>
            <person name="Varghese N."/>
            <person name="Submissions S."/>
        </authorList>
    </citation>
    <scope>NUCLEOTIDE SEQUENCE [LARGE SCALE GENOMIC DNA]</scope>
    <source>
        <strain evidence="6">DSM 26542</strain>
    </source>
</reference>
<keyword evidence="3" id="KW-0804">Transcription</keyword>
<dbReference type="SMART" id="SM00342">
    <property type="entry name" value="HTH_ARAC"/>
    <property type="match status" value="1"/>
</dbReference>
<dbReference type="RefSeq" id="WP_090677399.1">
    <property type="nucleotide sequence ID" value="NZ_FORU01000001.1"/>
</dbReference>
<proteinExistence type="predicted"/>
<dbReference type="PANTHER" id="PTHR43280">
    <property type="entry name" value="ARAC-FAMILY TRANSCRIPTIONAL REGULATOR"/>
    <property type="match status" value="1"/>
</dbReference>
<dbReference type="OrthoDB" id="952277at2"/>
<feature type="domain" description="HTH araC/xylS-type" evidence="4">
    <location>
        <begin position="96"/>
        <end position="175"/>
    </location>
</feature>
<name>A0A1I3KT04_9FLAO</name>
<sequence length="186" mass="21815">MILHIKNMVCPRCKMVVEEQLNILGHNDIQVRLGEVTFPNELTNTEIGIIDKKLIEFGFELLDNKRYQLVSKTKNILIHLVQNENSFLKLTLSDYLTKRTQVDYNQLSQLFSQIEHTTLEQYYINLKIERVKELLVYDELTIKEISFMLNYSSVAHLSKQFKKVTGLTPTHFKTLGNQKRKLIDTL</sequence>
<organism evidence="5 6">
    <name type="scientific">Myroides guanonis</name>
    <dbReference type="NCBI Taxonomy" id="1150112"/>
    <lineage>
        <taxon>Bacteria</taxon>
        <taxon>Pseudomonadati</taxon>
        <taxon>Bacteroidota</taxon>
        <taxon>Flavobacteriia</taxon>
        <taxon>Flavobacteriales</taxon>
        <taxon>Flavobacteriaceae</taxon>
        <taxon>Myroides</taxon>
    </lineage>
</organism>
<keyword evidence="6" id="KW-1185">Reference proteome</keyword>
<keyword evidence="2" id="KW-0238">DNA-binding</keyword>
<dbReference type="Pfam" id="PF12833">
    <property type="entry name" value="HTH_18"/>
    <property type="match status" value="1"/>
</dbReference>
<evidence type="ECO:0000256" key="3">
    <source>
        <dbReference type="ARBA" id="ARBA00023163"/>
    </source>
</evidence>
<dbReference type="PROSITE" id="PS01124">
    <property type="entry name" value="HTH_ARAC_FAMILY_2"/>
    <property type="match status" value="1"/>
</dbReference>
<protein>
    <submittedName>
        <fullName evidence="5">Transcriptional regulator, AraC family</fullName>
    </submittedName>
</protein>
<dbReference type="InterPro" id="IPR018060">
    <property type="entry name" value="HTH_AraC"/>
</dbReference>
<dbReference type="AlphaFoldDB" id="A0A1I3KT04"/>
<dbReference type="Gene3D" id="1.10.10.60">
    <property type="entry name" value="Homeodomain-like"/>
    <property type="match status" value="1"/>
</dbReference>
<dbReference type="SUPFAM" id="SSF46689">
    <property type="entry name" value="Homeodomain-like"/>
    <property type="match status" value="1"/>
</dbReference>
<dbReference type="Proteomes" id="UP000243887">
    <property type="component" value="Unassembled WGS sequence"/>
</dbReference>
<dbReference type="InterPro" id="IPR018062">
    <property type="entry name" value="HTH_AraC-typ_CS"/>
</dbReference>
<accession>A0A1I3KT04</accession>
<evidence type="ECO:0000313" key="5">
    <source>
        <dbReference type="EMBL" id="SFI75514.1"/>
    </source>
</evidence>
<gene>
    <name evidence="5" type="ORF">SAMN04487893_10153</name>
</gene>
<dbReference type="PROSITE" id="PS00041">
    <property type="entry name" value="HTH_ARAC_FAMILY_1"/>
    <property type="match status" value="1"/>
</dbReference>
<dbReference type="GO" id="GO:0003700">
    <property type="term" value="F:DNA-binding transcription factor activity"/>
    <property type="evidence" value="ECO:0007669"/>
    <property type="project" value="InterPro"/>
</dbReference>
<evidence type="ECO:0000256" key="2">
    <source>
        <dbReference type="ARBA" id="ARBA00023125"/>
    </source>
</evidence>